<keyword evidence="1" id="KW-0472">Membrane</keyword>
<proteinExistence type="predicted"/>
<dbReference type="RefSeq" id="WP_229800738.1">
    <property type="nucleotide sequence ID" value="NZ_BMYF01000032.1"/>
</dbReference>
<keyword evidence="1" id="KW-0812">Transmembrane</keyword>
<protein>
    <recommendedName>
        <fullName evidence="4">TM2 domain-containing protein</fullName>
    </recommendedName>
</protein>
<keyword evidence="1" id="KW-1133">Transmembrane helix</keyword>
<dbReference type="AlphaFoldDB" id="A0A8J3D0H2"/>
<reference evidence="2" key="2">
    <citation type="submission" date="2020-09" db="EMBL/GenBank/DDBJ databases">
        <authorList>
            <person name="Sun Q."/>
            <person name="Kim S."/>
        </authorList>
    </citation>
    <scope>NUCLEOTIDE SEQUENCE</scope>
    <source>
        <strain evidence="2">KCTC 23224</strain>
    </source>
</reference>
<sequence>MEENQKKCPFCAELINRDAIKCKHCGEFLDSSLRQARKTESQVFINATQERKWSPGVAALLSFIIPGAGQMYKGNIFTGLVWLIFVIIGYMALVLPGIILHLICIISATSGDPNRDGG</sequence>
<reference evidence="2" key="1">
    <citation type="journal article" date="2014" name="Int. J. Syst. Evol. Microbiol.">
        <title>Complete genome sequence of Corynebacterium casei LMG S-19264T (=DSM 44701T), isolated from a smear-ripened cheese.</title>
        <authorList>
            <consortium name="US DOE Joint Genome Institute (JGI-PGF)"/>
            <person name="Walter F."/>
            <person name="Albersmeier A."/>
            <person name="Kalinowski J."/>
            <person name="Ruckert C."/>
        </authorList>
    </citation>
    <scope>NUCLEOTIDE SEQUENCE</scope>
    <source>
        <strain evidence="2">KCTC 23224</strain>
    </source>
</reference>
<feature type="transmembrane region" description="Helical" evidence="1">
    <location>
        <begin position="80"/>
        <end position="108"/>
    </location>
</feature>
<accession>A0A8J3D0H2</accession>
<organism evidence="2 3">
    <name type="scientific">Mongoliitalea lutea</name>
    <dbReference type="NCBI Taxonomy" id="849756"/>
    <lineage>
        <taxon>Bacteria</taxon>
        <taxon>Pseudomonadati</taxon>
        <taxon>Bacteroidota</taxon>
        <taxon>Cytophagia</taxon>
        <taxon>Cytophagales</taxon>
        <taxon>Cyclobacteriaceae</taxon>
        <taxon>Mongoliitalea</taxon>
    </lineage>
</organism>
<evidence type="ECO:0008006" key="4">
    <source>
        <dbReference type="Google" id="ProtNLM"/>
    </source>
</evidence>
<dbReference type="EMBL" id="BMYF01000032">
    <property type="protein sequence ID" value="GHB52831.1"/>
    <property type="molecule type" value="Genomic_DNA"/>
</dbReference>
<name>A0A8J3D0H2_9BACT</name>
<keyword evidence="3" id="KW-1185">Reference proteome</keyword>
<gene>
    <name evidence="2" type="ORF">GCM10008106_36770</name>
</gene>
<comment type="caution">
    <text evidence="2">The sequence shown here is derived from an EMBL/GenBank/DDBJ whole genome shotgun (WGS) entry which is preliminary data.</text>
</comment>
<evidence type="ECO:0000313" key="3">
    <source>
        <dbReference type="Proteomes" id="UP000642809"/>
    </source>
</evidence>
<evidence type="ECO:0000256" key="1">
    <source>
        <dbReference type="SAM" id="Phobius"/>
    </source>
</evidence>
<evidence type="ECO:0000313" key="2">
    <source>
        <dbReference type="EMBL" id="GHB52831.1"/>
    </source>
</evidence>
<dbReference type="Proteomes" id="UP000642809">
    <property type="component" value="Unassembled WGS sequence"/>
</dbReference>